<proteinExistence type="predicted"/>
<dbReference type="Proteomes" id="UP000657592">
    <property type="component" value="Unassembled WGS sequence"/>
</dbReference>
<dbReference type="Pfam" id="PF13619">
    <property type="entry name" value="KTSC"/>
    <property type="match status" value="1"/>
</dbReference>
<dbReference type="RefSeq" id="WP_188755401.1">
    <property type="nucleotide sequence ID" value="NZ_BMJY01000003.1"/>
</dbReference>
<evidence type="ECO:0000313" key="2">
    <source>
        <dbReference type="EMBL" id="GGH40671.1"/>
    </source>
</evidence>
<comment type="caution">
    <text evidence="2">The sequence shown here is derived from an EMBL/GenBank/DDBJ whole genome shotgun (WGS) entry which is preliminary data.</text>
</comment>
<dbReference type="AlphaFoldDB" id="A0A917ID06"/>
<feature type="domain" description="KTSC" evidence="1">
    <location>
        <begin position="8"/>
        <end position="64"/>
    </location>
</feature>
<protein>
    <recommendedName>
        <fullName evidence="1">KTSC domain-containing protein</fullName>
    </recommendedName>
</protein>
<gene>
    <name evidence="2" type="ORF">GCM10010921_12760</name>
</gene>
<evidence type="ECO:0000313" key="3">
    <source>
        <dbReference type="Proteomes" id="UP000657592"/>
    </source>
</evidence>
<name>A0A917ID06_9MICO</name>
<accession>A0A917ID06</accession>
<sequence>MRRTPLDSAAIAAAGYDADTAVLELQFTSGEVYRYYAVPPSVYRALRSAESAGRYFTEHIRDVYPTEHVREGR</sequence>
<evidence type="ECO:0000259" key="1">
    <source>
        <dbReference type="Pfam" id="PF13619"/>
    </source>
</evidence>
<keyword evidence="3" id="KW-1185">Reference proteome</keyword>
<reference evidence="2" key="1">
    <citation type="journal article" date="2014" name="Int. J. Syst. Evol. Microbiol.">
        <title>Complete genome sequence of Corynebacterium casei LMG S-19264T (=DSM 44701T), isolated from a smear-ripened cheese.</title>
        <authorList>
            <consortium name="US DOE Joint Genome Institute (JGI-PGF)"/>
            <person name="Walter F."/>
            <person name="Albersmeier A."/>
            <person name="Kalinowski J."/>
            <person name="Ruckert C."/>
        </authorList>
    </citation>
    <scope>NUCLEOTIDE SEQUENCE</scope>
    <source>
        <strain evidence="2">CGMCC 1.15794</strain>
    </source>
</reference>
<dbReference type="EMBL" id="BMJY01000003">
    <property type="protein sequence ID" value="GGH40671.1"/>
    <property type="molecule type" value="Genomic_DNA"/>
</dbReference>
<reference evidence="2" key="2">
    <citation type="submission" date="2020-09" db="EMBL/GenBank/DDBJ databases">
        <authorList>
            <person name="Sun Q."/>
            <person name="Zhou Y."/>
        </authorList>
    </citation>
    <scope>NUCLEOTIDE SEQUENCE</scope>
    <source>
        <strain evidence="2">CGMCC 1.15794</strain>
    </source>
</reference>
<organism evidence="2 3">
    <name type="scientific">Microbacterium album</name>
    <dbReference type="NCBI Taxonomy" id="2053191"/>
    <lineage>
        <taxon>Bacteria</taxon>
        <taxon>Bacillati</taxon>
        <taxon>Actinomycetota</taxon>
        <taxon>Actinomycetes</taxon>
        <taxon>Micrococcales</taxon>
        <taxon>Microbacteriaceae</taxon>
        <taxon>Microbacterium</taxon>
    </lineage>
</organism>
<dbReference type="InterPro" id="IPR025309">
    <property type="entry name" value="KTSC_dom"/>
</dbReference>